<comment type="similarity">
    <text evidence="5">Belongs to the PTH family.</text>
</comment>
<dbReference type="EC" id="3.1.1.29" evidence="1"/>
<dbReference type="OrthoDB" id="1711136at2759"/>
<dbReference type="CTD" id="138428"/>
<dbReference type="Proteomes" id="UP000504617">
    <property type="component" value="Unplaced"/>
</dbReference>
<dbReference type="AlphaFoldDB" id="A0A6I9Y399"/>
<dbReference type="SUPFAM" id="SSF53178">
    <property type="entry name" value="Peptidyl-tRNA hydrolase-like"/>
    <property type="match status" value="1"/>
</dbReference>
<gene>
    <name evidence="9" type="primary">PTRH1</name>
</gene>
<evidence type="ECO:0000256" key="5">
    <source>
        <dbReference type="ARBA" id="ARBA00038063"/>
    </source>
</evidence>
<feature type="region of interest" description="Disordered" evidence="6">
    <location>
        <begin position="337"/>
        <end position="362"/>
    </location>
</feature>
<name>A0A6I9Y399_9SAUR</name>
<sequence>MGLAFLYYLLLLLLLLLVLYYCSLKALTLISNFQAASYIFAYFKGFYSTIIPLLKYELHLKKSRASAPEKDGAGNLPARPPAIGHQPDDVTLTEPGGKGSDAELGLPPPPFLKKSLRPAPEVGLWEGGGEEAMMRPQPLGQLLRWALGHRSDELQTAQKRVMVAGLGNHTFPGTRHSVGMAVLNHLASKLDVADQWKRDKQCCADVAMARLGEAELLLMKPRKFMNLNGISVVTAAERYNLDIEEIYLVHDDLDRPLGKLSLKLGGSARGHNGVRSCISSLRSDRMVRLRVGIGRPTEKASVEDYVLSRFTDAEQEVLPPVLERAANMLLQHIQQNCGERELPGSRDGRVSPPPKTEGRGPS</sequence>
<dbReference type="PANTHER" id="PTHR17224:SF1">
    <property type="entry name" value="PEPTIDYL-TRNA HYDROLASE"/>
    <property type="match status" value="1"/>
</dbReference>
<keyword evidence="7" id="KW-1133">Transmembrane helix</keyword>
<reference evidence="9" key="1">
    <citation type="submission" date="2025-08" db="UniProtKB">
        <authorList>
            <consortium name="RefSeq"/>
        </authorList>
    </citation>
    <scope>IDENTIFICATION</scope>
    <source>
        <tissue evidence="9">Skeletal muscle</tissue>
    </source>
</reference>
<dbReference type="GO" id="GO:0004045">
    <property type="term" value="F:peptidyl-tRNA hydrolase activity"/>
    <property type="evidence" value="ECO:0007669"/>
    <property type="project" value="UniProtKB-EC"/>
</dbReference>
<dbReference type="NCBIfam" id="TIGR00447">
    <property type="entry name" value="pth"/>
    <property type="match status" value="1"/>
</dbReference>
<feature type="compositionally biased region" description="Basic and acidic residues" evidence="6">
    <location>
        <begin position="338"/>
        <end position="349"/>
    </location>
</feature>
<keyword evidence="2" id="KW-0820">tRNA-binding</keyword>
<keyword evidence="7" id="KW-0812">Transmembrane</keyword>
<keyword evidence="7" id="KW-0472">Membrane</keyword>
<dbReference type="RefSeq" id="XP_013917723.1">
    <property type="nucleotide sequence ID" value="XM_014062248.1"/>
</dbReference>
<dbReference type="CDD" id="cd00462">
    <property type="entry name" value="PTH"/>
    <property type="match status" value="1"/>
</dbReference>
<dbReference type="Gene3D" id="3.40.50.1470">
    <property type="entry name" value="Peptidyl-tRNA hydrolase"/>
    <property type="match status" value="1"/>
</dbReference>
<dbReference type="InterPro" id="IPR001328">
    <property type="entry name" value="Pept_tRNA_hydro"/>
</dbReference>
<evidence type="ECO:0000256" key="1">
    <source>
        <dbReference type="ARBA" id="ARBA00013260"/>
    </source>
</evidence>
<keyword evidence="4" id="KW-0694">RNA-binding</keyword>
<feature type="region of interest" description="Disordered" evidence="6">
    <location>
        <begin position="67"/>
        <end position="104"/>
    </location>
</feature>
<accession>A0A6I9Y399</accession>
<organism evidence="8 9">
    <name type="scientific">Thamnophis sirtalis</name>
    <dbReference type="NCBI Taxonomy" id="35019"/>
    <lineage>
        <taxon>Eukaryota</taxon>
        <taxon>Metazoa</taxon>
        <taxon>Chordata</taxon>
        <taxon>Craniata</taxon>
        <taxon>Vertebrata</taxon>
        <taxon>Euteleostomi</taxon>
        <taxon>Lepidosauria</taxon>
        <taxon>Squamata</taxon>
        <taxon>Bifurcata</taxon>
        <taxon>Unidentata</taxon>
        <taxon>Episquamata</taxon>
        <taxon>Toxicofera</taxon>
        <taxon>Serpentes</taxon>
        <taxon>Colubroidea</taxon>
        <taxon>Colubridae</taxon>
        <taxon>Natricinae</taxon>
        <taxon>Thamnophis</taxon>
    </lineage>
</organism>
<dbReference type="PROSITE" id="PS01196">
    <property type="entry name" value="PEPT_TRNA_HYDROL_2"/>
    <property type="match status" value="1"/>
</dbReference>
<evidence type="ECO:0000313" key="9">
    <source>
        <dbReference type="RefSeq" id="XP_013917723.1"/>
    </source>
</evidence>
<dbReference type="GeneID" id="106545613"/>
<dbReference type="KEGG" id="tsr:106545613"/>
<keyword evidence="3 9" id="KW-0378">Hydrolase</keyword>
<keyword evidence="8" id="KW-1185">Reference proteome</keyword>
<evidence type="ECO:0000256" key="3">
    <source>
        <dbReference type="ARBA" id="ARBA00022801"/>
    </source>
</evidence>
<feature type="transmembrane region" description="Helical" evidence="7">
    <location>
        <begin position="36"/>
        <end position="54"/>
    </location>
</feature>
<dbReference type="InterPro" id="IPR036416">
    <property type="entry name" value="Pept_tRNA_hydro_sf"/>
</dbReference>
<evidence type="ECO:0000256" key="6">
    <source>
        <dbReference type="SAM" id="MobiDB-lite"/>
    </source>
</evidence>
<evidence type="ECO:0000256" key="2">
    <source>
        <dbReference type="ARBA" id="ARBA00022555"/>
    </source>
</evidence>
<evidence type="ECO:0000256" key="7">
    <source>
        <dbReference type="SAM" id="Phobius"/>
    </source>
</evidence>
<evidence type="ECO:0000256" key="4">
    <source>
        <dbReference type="ARBA" id="ARBA00022884"/>
    </source>
</evidence>
<dbReference type="InterPro" id="IPR018171">
    <property type="entry name" value="Pept_tRNA_hydro_CS"/>
</dbReference>
<dbReference type="Pfam" id="PF01195">
    <property type="entry name" value="Pept_tRNA_hydro"/>
    <property type="match status" value="1"/>
</dbReference>
<protein>
    <recommendedName>
        <fullName evidence="1">peptidyl-tRNA hydrolase</fullName>
        <ecNumber evidence="1">3.1.1.29</ecNumber>
    </recommendedName>
</protein>
<dbReference type="GO" id="GO:0000049">
    <property type="term" value="F:tRNA binding"/>
    <property type="evidence" value="ECO:0007669"/>
    <property type="project" value="UniProtKB-KW"/>
</dbReference>
<proteinExistence type="inferred from homology"/>
<dbReference type="PANTHER" id="PTHR17224">
    <property type="entry name" value="PEPTIDYL-TRNA HYDROLASE"/>
    <property type="match status" value="1"/>
</dbReference>
<evidence type="ECO:0000313" key="8">
    <source>
        <dbReference type="Proteomes" id="UP000504617"/>
    </source>
</evidence>